<dbReference type="Gene3D" id="6.10.250.1120">
    <property type="match status" value="1"/>
</dbReference>
<dbReference type="GO" id="GO:0016787">
    <property type="term" value="F:hydrolase activity"/>
    <property type="evidence" value="ECO:0007669"/>
    <property type="project" value="UniProtKB-KW"/>
</dbReference>
<dbReference type="SUPFAM" id="SSF55811">
    <property type="entry name" value="Nudix"/>
    <property type="match status" value="1"/>
</dbReference>
<dbReference type="HOGENOM" id="CLU_082381_1_0_9"/>
<dbReference type="RefSeq" id="WP_008789559.1">
    <property type="nucleotide sequence ID" value="NZ_AKCB01000001.1"/>
</dbReference>
<keyword evidence="4" id="KW-1185">Reference proteome</keyword>
<evidence type="ECO:0000256" key="1">
    <source>
        <dbReference type="ARBA" id="ARBA00005582"/>
    </source>
</evidence>
<protein>
    <submittedName>
        <fullName evidence="3">Phosphohydrolase</fullName>
    </submittedName>
</protein>
<proteinExistence type="inferred from homology"/>
<reference evidence="3 4" key="1">
    <citation type="submission" date="2010-12" db="EMBL/GenBank/DDBJ databases">
        <title>The Genome Sequence of Coprobacillus sp. strain 29_1.</title>
        <authorList>
            <consortium name="The Broad Institute Genome Sequencing Platform"/>
            <person name="Earl A."/>
            <person name="Ward D."/>
            <person name="Feldgarden M."/>
            <person name="Gevers D."/>
            <person name="Daigneault M."/>
            <person name="Sibley C.D."/>
            <person name="White A."/>
            <person name="Strauss J."/>
            <person name="Allen-Vercoe E."/>
            <person name="Young S.K."/>
            <person name="Zeng Q."/>
            <person name="Gargeya S."/>
            <person name="Fitzgerald M."/>
            <person name="Haas B."/>
            <person name="Abouelleil A."/>
            <person name="Alvarado L."/>
            <person name="Arachchi H.M."/>
            <person name="Berlin A."/>
            <person name="Brown A."/>
            <person name="Chapman S.B."/>
            <person name="Chen Z."/>
            <person name="Dunbar C."/>
            <person name="Freedman E."/>
            <person name="Gearin G."/>
            <person name="Gellesch M."/>
            <person name="Goldberg J."/>
            <person name="Griggs A."/>
            <person name="Gujja S."/>
            <person name="Heilman E."/>
            <person name="Heiman D."/>
            <person name="Howarth C."/>
            <person name="Larson L."/>
            <person name="Lui A."/>
            <person name="MacDonald P.J.P."/>
            <person name="Mehta T."/>
            <person name="Montmayeur A."/>
            <person name="Murphy C."/>
            <person name="Neiman D."/>
            <person name="Pearson M."/>
            <person name="Priest M."/>
            <person name="Roberts A."/>
            <person name="Saif S."/>
            <person name="Shea T."/>
            <person name="Shenoy N."/>
            <person name="Sisk P."/>
            <person name="Stolte C."/>
            <person name="Sykes S."/>
            <person name="White J."/>
            <person name="Yandava C."/>
            <person name="Nusbaum C."/>
            <person name="Birren B."/>
        </authorList>
    </citation>
    <scope>NUCLEOTIDE SEQUENCE [LARGE SCALE GENOMIC DNA]</scope>
    <source>
        <strain evidence="3 4">29_1</strain>
    </source>
</reference>
<dbReference type="EMBL" id="ADKX01000039">
    <property type="protein sequence ID" value="EFW04188.1"/>
    <property type="molecule type" value="Genomic_DNA"/>
</dbReference>
<evidence type="ECO:0000313" key="3">
    <source>
        <dbReference type="EMBL" id="EFW04188.1"/>
    </source>
</evidence>
<dbReference type="AlphaFoldDB" id="E7GCH9"/>
<dbReference type="InterPro" id="IPR059176">
    <property type="entry name" value="UDP-X_N"/>
</dbReference>
<feature type="domain" description="Nudix hydrolase" evidence="2">
    <location>
        <begin position="69"/>
        <end position="195"/>
    </location>
</feature>
<gene>
    <name evidence="3" type="ORF">HMPREF9488_02471</name>
</gene>
<dbReference type="OrthoDB" id="9804442at2"/>
<dbReference type="PROSITE" id="PS51462">
    <property type="entry name" value="NUDIX"/>
    <property type="match status" value="1"/>
</dbReference>
<dbReference type="Pfam" id="PF00293">
    <property type="entry name" value="NUDIX"/>
    <property type="match status" value="1"/>
</dbReference>
<dbReference type="STRING" id="100884.GCA_000269565_00123"/>
<dbReference type="InterPro" id="IPR015797">
    <property type="entry name" value="NUDIX_hydrolase-like_dom_sf"/>
</dbReference>
<organism evidence="3 4">
    <name type="scientific">Coprobacillus cateniformis</name>
    <dbReference type="NCBI Taxonomy" id="100884"/>
    <lineage>
        <taxon>Bacteria</taxon>
        <taxon>Bacillati</taxon>
        <taxon>Bacillota</taxon>
        <taxon>Erysipelotrichia</taxon>
        <taxon>Erysipelotrichales</taxon>
        <taxon>Coprobacillaceae</taxon>
        <taxon>Coprobacillus</taxon>
    </lineage>
</organism>
<dbReference type="InterPro" id="IPR000086">
    <property type="entry name" value="NUDIX_hydrolase_dom"/>
</dbReference>
<accession>E7GCH9</accession>
<dbReference type="eggNOG" id="COG1051">
    <property type="taxonomic scope" value="Bacteria"/>
</dbReference>
<name>E7GCH9_9FIRM</name>
<sequence>MKDDDKMILDDIIELQSIAQAGLYYGKDEFDKERYQKVRDISAHLLSIYTEFPIQQIQKVFCHDIGYQTPKLDTRAAIFNKKGEILLVQEKGGLWSLPGGWVDINTSIKENTEKEVKEEAGLDVLATKIIAVMDRDKHNFPRYIYKVIKVFVMCEVIGGHFEKNIETIDSCYFPYHHLPELETAKNNHEQIKLCFQASQSHCWQTYFD</sequence>
<dbReference type="Proteomes" id="UP000003157">
    <property type="component" value="Unassembled WGS sequence"/>
</dbReference>
<dbReference type="Gene3D" id="3.90.79.10">
    <property type="entry name" value="Nucleoside Triphosphate Pyrophosphohydrolase"/>
    <property type="match status" value="1"/>
</dbReference>
<dbReference type="CDD" id="cd18889">
    <property type="entry name" value="NUDIX_ADPRase"/>
    <property type="match status" value="1"/>
</dbReference>
<dbReference type="Pfam" id="PF12535">
    <property type="entry name" value="Nudix_N"/>
    <property type="match status" value="1"/>
</dbReference>
<dbReference type="PANTHER" id="PTHR43736:SF1">
    <property type="entry name" value="DIHYDRONEOPTERIN TRIPHOSPHATE DIPHOSPHATASE"/>
    <property type="match status" value="1"/>
</dbReference>
<comment type="similarity">
    <text evidence="1">Belongs to the Nudix hydrolase family.</text>
</comment>
<dbReference type="GeneID" id="78228056"/>
<comment type="caution">
    <text evidence="3">The sequence shown here is derived from an EMBL/GenBank/DDBJ whole genome shotgun (WGS) entry which is preliminary data.</text>
</comment>
<keyword evidence="3" id="KW-0378">Hydrolase</keyword>
<dbReference type="PANTHER" id="PTHR43736">
    <property type="entry name" value="ADP-RIBOSE PYROPHOSPHATASE"/>
    <property type="match status" value="1"/>
</dbReference>
<evidence type="ECO:0000313" key="4">
    <source>
        <dbReference type="Proteomes" id="UP000003157"/>
    </source>
</evidence>
<evidence type="ECO:0000259" key="2">
    <source>
        <dbReference type="PROSITE" id="PS51462"/>
    </source>
</evidence>